<dbReference type="Proteomes" id="UP000549499">
    <property type="component" value="Unassembled WGS sequence"/>
</dbReference>
<evidence type="ECO:0000256" key="2">
    <source>
        <dbReference type="ARBA" id="ARBA00022695"/>
    </source>
</evidence>
<dbReference type="Gene3D" id="1.10.10.200">
    <property type="match status" value="1"/>
</dbReference>
<organism evidence="10 11">
    <name type="scientific">Crotophaga sulcirostris</name>
    <name type="common">Groove-billed ani</name>
    <dbReference type="NCBI Taxonomy" id="33598"/>
    <lineage>
        <taxon>Eukaryota</taxon>
        <taxon>Metazoa</taxon>
        <taxon>Chordata</taxon>
        <taxon>Craniata</taxon>
        <taxon>Vertebrata</taxon>
        <taxon>Euteleostomi</taxon>
        <taxon>Archelosauria</taxon>
        <taxon>Archosauria</taxon>
        <taxon>Dinosauria</taxon>
        <taxon>Saurischia</taxon>
        <taxon>Theropoda</taxon>
        <taxon>Coelurosauria</taxon>
        <taxon>Aves</taxon>
        <taxon>Neognathae</taxon>
        <taxon>Neoaves</taxon>
        <taxon>Otidimorphae</taxon>
        <taxon>Cuculiformes</taxon>
        <taxon>Crotophagidae</taxon>
        <taxon>Crotophaga</taxon>
    </lineage>
</organism>
<dbReference type="GO" id="GO:0004519">
    <property type="term" value="F:endonuclease activity"/>
    <property type="evidence" value="ECO:0007669"/>
    <property type="project" value="UniProtKB-KW"/>
</dbReference>
<reference evidence="10 11" key="1">
    <citation type="submission" date="2019-09" db="EMBL/GenBank/DDBJ databases">
        <title>Bird 10,000 Genomes (B10K) Project - Family phase.</title>
        <authorList>
            <person name="Zhang G."/>
        </authorList>
    </citation>
    <scope>NUCLEOTIDE SEQUENCE [LARGE SCALE GENOMIC DNA]</scope>
    <source>
        <strain evidence="10">B10K-DU-003-44</strain>
        <tissue evidence="10">Muscle</tissue>
    </source>
</reference>
<proteinExistence type="predicted"/>
<dbReference type="InterPro" id="IPR003308">
    <property type="entry name" value="Integrase_Zn-bd_dom_N"/>
</dbReference>
<dbReference type="InterPro" id="IPR036397">
    <property type="entry name" value="RNaseH_sf"/>
</dbReference>
<dbReference type="Gene3D" id="3.30.420.10">
    <property type="entry name" value="Ribonuclease H-like superfamily/Ribonuclease H"/>
    <property type="match status" value="1"/>
</dbReference>
<dbReference type="PROSITE" id="PS50876">
    <property type="entry name" value="ZF_INTEGRASE"/>
    <property type="match status" value="1"/>
</dbReference>
<comment type="caution">
    <text evidence="10">The sequence shown here is derived from an EMBL/GenBank/DDBJ whole genome shotgun (WGS) entry which is preliminary data.</text>
</comment>
<evidence type="ECO:0000256" key="1">
    <source>
        <dbReference type="ARBA" id="ARBA00022679"/>
    </source>
</evidence>
<keyword evidence="8" id="KW-0863">Zinc-finger</keyword>
<dbReference type="GO" id="GO:0008270">
    <property type="term" value="F:zinc ion binding"/>
    <property type="evidence" value="ECO:0007669"/>
    <property type="project" value="UniProtKB-KW"/>
</dbReference>
<evidence type="ECO:0000256" key="6">
    <source>
        <dbReference type="ARBA" id="ARBA00022801"/>
    </source>
</evidence>
<keyword evidence="5" id="KW-0255">Endonuclease</keyword>
<dbReference type="SUPFAM" id="SSF46919">
    <property type="entry name" value="N-terminal Zn binding domain of HIV integrase"/>
    <property type="match status" value="1"/>
</dbReference>
<keyword evidence="8" id="KW-0862">Zinc</keyword>
<dbReference type="InterPro" id="IPR017856">
    <property type="entry name" value="Integrase-like_N"/>
</dbReference>
<evidence type="ECO:0000313" key="11">
    <source>
        <dbReference type="Proteomes" id="UP000549499"/>
    </source>
</evidence>
<evidence type="ECO:0000313" key="10">
    <source>
        <dbReference type="EMBL" id="NWS79194.1"/>
    </source>
</evidence>
<keyword evidence="2" id="KW-0548">Nucleotidyltransferase</keyword>
<dbReference type="GO" id="GO:0035613">
    <property type="term" value="F:RNA stem-loop binding"/>
    <property type="evidence" value="ECO:0007669"/>
    <property type="project" value="TreeGrafter"/>
</dbReference>
<evidence type="ECO:0000256" key="7">
    <source>
        <dbReference type="ARBA" id="ARBA00022918"/>
    </source>
</evidence>
<keyword evidence="3" id="KW-0540">Nuclease</keyword>
<evidence type="ECO:0000256" key="4">
    <source>
        <dbReference type="ARBA" id="ARBA00022723"/>
    </source>
</evidence>
<dbReference type="PANTHER" id="PTHR41694">
    <property type="entry name" value="ENDOGENOUS RETROVIRUS GROUP K MEMBER POL PROTEIN"/>
    <property type="match status" value="1"/>
</dbReference>
<sequence length="114" mass="12909">FISQGNALADKFAKPSWPVPVLNTFEQVHQSHLFFNQSARVLAKQFPLSISDAKSIVQSCPDYQQFVAILSPTVNPRGLQLWQTDVTHRAEFGRLKYVHVSEDTYSHAVWAADH</sequence>
<evidence type="ECO:0000256" key="8">
    <source>
        <dbReference type="PROSITE-ProRule" id="PRU00450"/>
    </source>
</evidence>
<feature type="non-terminal residue" evidence="10">
    <location>
        <position position="114"/>
    </location>
</feature>
<dbReference type="AlphaFoldDB" id="A0A7K5ID01"/>
<keyword evidence="6" id="KW-0378">Hydrolase</keyword>
<keyword evidence="1" id="KW-0808">Transferase</keyword>
<evidence type="ECO:0000256" key="5">
    <source>
        <dbReference type="ARBA" id="ARBA00022759"/>
    </source>
</evidence>
<dbReference type="GO" id="GO:0003964">
    <property type="term" value="F:RNA-directed DNA polymerase activity"/>
    <property type="evidence" value="ECO:0007669"/>
    <property type="project" value="UniProtKB-KW"/>
</dbReference>
<dbReference type="EMBL" id="VYZB01002714">
    <property type="protein sequence ID" value="NWS79194.1"/>
    <property type="molecule type" value="Genomic_DNA"/>
</dbReference>
<keyword evidence="7" id="KW-0695">RNA-directed DNA polymerase</keyword>
<dbReference type="PANTHER" id="PTHR41694:SF3">
    <property type="entry name" value="RNA-DIRECTED DNA POLYMERASE-RELATED"/>
    <property type="match status" value="1"/>
</dbReference>
<dbReference type="OrthoDB" id="9386368at2759"/>
<feature type="non-terminal residue" evidence="10">
    <location>
        <position position="1"/>
    </location>
</feature>
<evidence type="ECO:0000259" key="9">
    <source>
        <dbReference type="PROSITE" id="PS50876"/>
    </source>
</evidence>
<keyword evidence="11" id="KW-1185">Reference proteome</keyword>
<dbReference type="GO" id="GO:0016787">
    <property type="term" value="F:hydrolase activity"/>
    <property type="evidence" value="ECO:0007669"/>
    <property type="project" value="UniProtKB-KW"/>
</dbReference>
<feature type="domain" description="Integrase-type" evidence="9">
    <location>
        <begin position="23"/>
        <end position="64"/>
    </location>
</feature>
<name>A0A7K5ID01_CROSL</name>
<gene>
    <name evidence="10" type="primary">Ervk25_2</name>
    <name evidence="10" type="ORF">CROSUL_R15444</name>
</gene>
<accession>A0A7K5ID01</accession>
<evidence type="ECO:0000256" key="3">
    <source>
        <dbReference type="ARBA" id="ARBA00022722"/>
    </source>
</evidence>
<keyword evidence="4" id="KW-0479">Metal-binding</keyword>
<protein>
    <submittedName>
        <fullName evidence="10">POK25 protein</fullName>
    </submittedName>
</protein>